<dbReference type="Proteomes" id="UP000451860">
    <property type="component" value="Unassembled WGS sequence"/>
</dbReference>
<gene>
    <name evidence="2" type="ORF">GB883_11350</name>
</gene>
<dbReference type="EMBL" id="WHJE01000047">
    <property type="protein sequence ID" value="KAE8764004.1"/>
    <property type="molecule type" value="Genomic_DNA"/>
</dbReference>
<reference evidence="2 3" key="1">
    <citation type="submission" date="2019-10" db="EMBL/GenBank/DDBJ databases">
        <title>Georgenia wutianyii sp. nov. and Georgenia yuyongxinii sp. nov. isolated from plateau pika (Ochotona curzoniae) in the Qinghai-Tibet plateau of China.</title>
        <authorList>
            <person name="Tian Z."/>
        </authorList>
    </citation>
    <scope>NUCLEOTIDE SEQUENCE [LARGE SCALE GENOMIC DNA]</scope>
    <source>
        <strain evidence="2 3">DSM 21501</strain>
    </source>
</reference>
<feature type="transmembrane region" description="Helical" evidence="1">
    <location>
        <begin position="120"/>
        <end position="150"/>
    </location>
</feature>
<feature type="transmembrane region" description="Helical" evidence="1">
    <location>
        <begin position="305"/>
        <end position="322"/>
    </location>
</feature>
<evidence type="ECO:0000313" key="3">
    <source>
        <dbReference type="Proteomes" id="UP000451860"/>
    </source>
</evidence>
<keyword evidence="1" id="KW-1133">Transmembrane helix</keyword>
<name>A0A7J5UPH1_9MICO</name>
<feature type="transmembrane region" description="Helical" evidence="1">
    <location>
        <begin position="236"/>
        <end position="255"/>
    </location>
</feature>
<keyword evidence="3" id="KW-1185">Reference proteome</keyword>
<dbReference type="AlphaFoldDB" id="A0A7J5UPH1"/>
<feature type="transmembrane region" description="Helical" evidence="1">
    <location>
        <begin position="162"/>
        <end position="188"/>
    </location>
</feature>
<dbReference type="OrthoDB" id="3819831at2"/>
<proteinExistence type="predicted"/>
<organism evidence="2 3">
    <name type="scientific">Georgenia thermotolerans</name>
    <dbReference type="NCBI Taxonomy" id="527326"/>
    <lineage>
        <taxon>Bacteria</taxon>
        <taxon>Bacillati</taxon>
        <taxon>Actinomycetota</taxon>
        <taxon>Actinomycetes</taxon>
        <taxon>Micrococcales</taxon>
        <taxon>Bogoriellaceae</taxon>
        <taxon>Georgenia</taxon>
    </lineage>
</organism>
<keyword evidence="1" id="KW-0472">Membrane</keyword>
<comment type="caution">
    <text evidence="2">The sequence shown here is derived from an EMBL/GenBank/DDBJ whole genome shotgun (WGS) entry which is preliminary data.</text>
</comment>
<evidence type="ECO:0000313" key="2">
    <source>
        <dbReference type="EMBL" id="KAE8764004.1"/>
    </source>
</evidence>
<accession>A0A7J5UPH1</accession>
<feature type="transmembrane region" description="Helical" evidence="1">
    <location>
        <begin position="208"/>
        <end position="229"/>
    </location>
</feature>
<evidence type="ECO:0000256" key="1">
    <source>
        <dbReference type="SAM" id="Phobius"/>
    </source>
</evidence>
<sequence>MTRLTRVELRRLFSRRLVILALLAGVVVTGFFLLTAWTAAQPMTPAEQAQAQQWYDDARADWERNGEQIVAQCRQDEADQRAQGQDVDFGCDQLGPQPEHFLTTVQPLAESLPTTLTLHAFVLLLLAFLVGATATAAELSTGAMTSWLTFEPRRLRVYGSKVLAAGLGTAPAAVVLLLVLVGGAWLITSGADAAGSMTAAAWRATAGTMLRILALTVLAAVAGAALGFLLRHTAAVLGLAVGYLVVVEGVVGSALPRSQPWLVRPNIEGWILGGTSYSIPDCTTGPQGRMCDLITHELSLGRSTGYLLVLVAAVVVLAAVVFRRRDVV</sequence>
<feature type="transmembrane region" description="Helical" evidence="1">
    <location>
        <begin position="20"/>
        <end position="40"/>
    </location>
</feature>
<keyword evidence="1" id="KW-0812">Transmembrane</keyword>
<protein>
    <submittedName>
        <fullName evidence="2">ABC transporter permease</fullName>
    </submittedName>
</protein>
<dbReference type="RefSeq" id="WP_152202171.1">
    <property type="nucleotide sequence ID" value="NZ_VUKF01000011.1"/>
</dbReference>